<dbReference type="Proteomes" id="UP000054279">
    <property type="component" value="Unassembled WGS sequence"/>
</dbReference>
<gene>
    <name evidence="3" type="ORF">M422DRAFT_259581</name>
</gene>
<dbReference type="HOGENOM" id="CLU_037456_0_0_1"/>
<feature type="region of interest" description="Disordered" evidence="2">
    <location>
        <begin position="480"/>
        <end position="501"/>
    </location>
</feature>
<dbReference type="EMBL" id="KN837166">
    <property type="protein sequence ID" value="KIJ37757.1"/>
    <property type="molecule type" value="Genomic_DNA"/>
</dbReference>
<feature type="region of interest" description="Disordered" evidence="2">
    <location>
        <begin position="173"/>
        <end position="216"/>
    </location>
</feature>
<proteinExistence type="predicted"/>
<evidence type="ECO:0000313" key="4">
    <source>
        <dbReference type="Proteomes" id="UP000054279"/>
    </source>
</evidence>
<dbReference type="AlphaFoldDB" id="A0A0C9V898"/>
<evidence type="ECO:0000313" key="3">
    <source>
        <dbReference type="EMBL" id="KIJ37757.1"/>
    </source>
</evidence>
<reference evidence="3 4" key="1">
    <citation type="submission" date="2014-06" db="EMBL/GenBank/DDBJ databases">
        <title>Evolutionary Origins and Diversification of the Mycorrhizal Mutualists.</title>
        <authorList>
            <consortium name="DOE Joint Genome Institute"/>
            <consortium name="Mycorrhizal Genomics Consortium"/>
            <person name="Kohler A."/>
            <person name="Kuo A."/>
            <person name="Nagy L.G."/>
            <person name="Floudas D."/>
            <person name="Copeland A."/>
            <person name="Barry K.W."/>
            <person name="Cichocki N."/>
            <person name="Veneault-Fourrey C."/>
            <person name="LaButti K."/>
            <person name="Lindquist E.A."/>
            <person name="Lipzen A."/>
            <person name="Lundell T."/>
            <person name="Morin E."/>
            <person name="Murat C."/>
            <person name="Riley R."/>
            <person name="Ohm R."/>
            <person name="Sun H."/>
            <person name="Tunlid A."/>
            <person name="Henrissat B."/>
            <person name="Grigoriev I.V."/>
            <person name="Hibbett D.S."/>
            <person name="Martin F."/>
        </authorList>
    </citation>
    <scope>NUCLEOTIDE SEQUENCE [LARGE SCALE GENOMIC DNA]</scope>
    <source>
        <strain evidence="3 4">SS14</strain>
    </source>
</reference>
<keyword evidence="4" id="KW-1185">Reference proteome</keyword>
<name>A0A0C9V898_SPHS4</name>
<accession>A0A0C9V898</accession>
<evidence type="ECO:0000256" key="2">
    <source>
        <dbReference type="SAM" id="MobiDB-lite"/>
    </source>
</evidence>
<feature type="coiled-coil region" evidence="1">
    <location>
        <begin position="89"/>
        <end position="131"/>
    </location>
</feature>
<organism evidence="3 4">
    <name type="scientific">Sphaerobolus stellatus (strain SS14)</name>
    <dbReference type="NCBI Taxonomy" id="990650"/>
    <lineage>
        <taxon>Eukaryota</taxon>
        <taxon>Fungi</taxon>
        <taxon>Dikarya</taxon>
        <taxon>Basidiomycota</taxon>
        <taxon>Agaricomycotina</taxon>
        <taxon>Agaricomycetes</taxon>
        <taxon>Phallomycetidae</taxon>
        <taxon>Geastrales</taxon>
        <taxon>Sphaerobolaceae</taxon>
        <taxon>Sphaerobolus</taxon>
    </lineage>
</organism>
<sequence length="542" mass="60445">MQVDLSTSPVSAIQAFHSDSSTERVIESTPGFIAIKHKMGCPICDTSASHCMAAKRAYEICLAEKDISKAVADTWPELGRYQDDYYCVLEDYNVLKESIQSAKKKAEEATIKNLVNQIQSLEKQLQETMDNFAELPSCKELEYYQGKVQYTLYGKDAHWATQNGYRLSDIPVSDSEDDNEDLTGLPTLPEEIPQDIPSCPPTRLARSMSKTTKNTSKVVHEAGIPAIRGICASAKQKRIIADPPASITGVLPKPLGKVRAKQWDQPTLQGASDWVMESDSPDHTAVIFCINEYARSLLGLPKNLVARHDDPNWMMNVIQTFNVNPSGIPQNLCLEGLHINVDDADVWYWLNLIKPKHCSAEAENLLQSIFSTVGKWDQIVTGQWKRNDSPFLCSPVPARDTFAYWLGCDAGVTSSLAREKIEPYFICHTTKLIKNKVTLHSQLQANEITLLKGGSMNQFYVHEDLLPLVWESPFYFPPNVGEPMDQDESDPEPTLSQPTAGLSSLADRLDYGKEGSFSCPPVDAQELQEPISYFDSLVPKNH</sequence>
<keyword evidence="1" id="KW-0175">Coiled coil</keyword>
<protein>
    <submittedName>
        <fullName evidence="3">Uncharacterized protein</fullName>
    </submittedName>
</protein>
<evidence type="ECO:0000256" key="1">
    <source>
        <dbReference type="SAM" id="Coils"/>
    </source>
</evidence>